<proteinExistence type="predicted"/>
<comment type="caution">
    <text evidence="1">The sequence shown here is derived from an EMBL/GenBank/DDBJ whole genome shotgun (WGS) entry which is preliminary data.</text>
</comment>
<protein>
    <submittedName>
        <fullName evidence="1">Uncharacterized protein</fullName>
    </submittedName>
</protein>
<gene>
    <name evidence="1" type="ORF">ECRASSUSDP1_LOCUS13982</name>
</gene>
<name>A0AAD2CVB7_EUPCR</name>
<accession>A0AAD2CVB7</accession>
<dbReference type="EMBL" id="CAMPGE010013946">
    <property type="protein sequence ID" value="CAI2372651.1"/>
    <property type="molecule type" value="Genomic_DNA"/>
</dbReference>
<organism evidence="1 2">
    <name type="scientific">Euplotes crassus</name>
    <dbReference type="NCBI Taxonomy" id="5936"/>
    <lineage>
        <taxon>Eukaryota</taxon>
        <taxon>Sar</taxon>
        <taxon>Alveolata</taxon>
        <taxon>Ciliophora</taxon>
        <taxon>Intramacronucleata</taxon>
        <taxon>Spirotrichea</taxon>
        <taxon>Hypotrichia</taxon>
        <taxon>Euplotida</taxon>
        <taxon>Euplotidae</taxon>
        <taxon>Moneuplotes</taxon>
    </lineage>
</organism>
<keyword evidence="2" id="KW-1185">Reference proteome</keyword>
<evidence type="ECO:0000313" key="1">
    <source>
        <dbReference type="EMBL" id="CAI2372651.1"/>
    </source>
</evidence>
<dbReference type="AlphaFoldDB" id="A0AAD2CVB7"/>
<evidence type="ECO:0000313" key="2">
    <source>
        <dbReference type="Proteomes" id="UP001295684"/>
    </source>
</evidence>
<sequence length="83" mass="9538">MPVLLWQSVLLRLCRFSSLSYKMSLISLEIDFCNFLEVALYSSIICCSPSGITLWSIVRVFSLNDLSSCAKYNSWFFNSYDNS</sequence>
<dbReference type="Proteomes" id="UP001295684">
    <property type="component" value="Unassembled WGS sequence"/>
</dbReference>
<reference evidence="1" key="1">
    <citation type="submission" date="2023-07" db="EMBL/GenBank/DDBJ databases">
        <authorList>
            <consortium name="AG Swart"/>
            <person name="Singh M."/>
            <person name="Singh A."/>
            <person name="Seah K."/>
            <person name="Emmerich C."/>
        </authorList>
    </citation>
    <scope>NUCLEOTIDE SEQUENCE</scope>
    <source>
        <strain evidence="1">DP1</strain>
    </source>
</reference>